<sequence length="1537" mass="169000">MVRLACWAEAVTSSTNQRAAGSARLLIGNRPVLAGWTGSVMAAYRTAYASNQRAAGSARLLIGNRPVLAGWTGSVMAARHTIRRGVSSDTTLRQQLTRIVFNIPCKGCDRSYIGETARPIKEKITEHKKDVRLRRTDNSAVAEHAWDNQHQPDWDGVYLNWGMNQKPWPSTNLTEQGFFMLRISYISDIGYVTDLTVVTLQLTANESLSGVVKKLREPFEVNRFEIRSIQVNLSFSFVIDAEPSNESPYTAPEFLEYGTVEVEFVRYIDPCPGIDDSGIQCLTASLPYLGKNDATQCQPLERKQFVSYLYGECISSPEIVSISEKQTGYPGENISISCTATGSPQPVVSLLPVVDPESTAEVGLSASAFQLVPLSNGTDITFTCTAENLAGTATSRVQVTALGDYRCPGLADALVDFSQNQLTECPSVLQLPVGGNIAAQSFLSVYVLQDGILQFLPLMLFTPNPQLGVPSVITFRITVTIEPVIVEVERPSRGSRDVFKILYERDYRNVTLDNGGITVEFSPPVFVSQSTPLYINLLTLDNTPLYLQFNYDEMQGPLSYLQCPLSPPLNPTDNASCYDQLDTWAAMEEKFVGLGCAEDASLSFGTYEACLRIGDAQPVVTNEVSVPLLQFSQNYDIPCPIEGAVRRQWLRMSSRGLRTPYESPSPFLRFQPFTAGDMGYYLCEGYGGGAYRDETVATAPVLLTVKGVATIAFSVTFDTDSIDYENSEIIPFYAPLLRRALQEAFFNDEGGLIYRSLLDNIYSNEFPTIVNTRNSSMIVDYVININSSLWNDSVITIVNATASLLEFAHALPVSSQSTVPIVPGSIVVSSASSCLESVVTGTFGTLNFPATHLDQTADSQERCSKYSNNTPLPRARRTCRGDLLSAAVWDDPVFLDCFVGEDTNEVLDNIARAVVTPENVIEYSYYVAEAAANFADINAEGLRAISDALEKIVNVRNSSTEVTSNTLRIVDNALGAPDEEFVNAVDFEAPTRILDFLEQQITLFQTQGDGNNLTIIGRSVAVVALQLPKASLMEGLGFATLASPDSEEKSDVLKELNENKTMVYFNPDNIPKTTIDASIVLPPDILELLPPYLLENGIVPVTFFIFQTSKLFLSPNQKYDLGDGRRLTVGTRVISATVEGAVIQGLPQGGEVETAFLELNVTRDSEAVDNRTCVFWDKIDQGGRWSSEGCRREDNPDINRIRCLCDHLTSFAVLLDVSGDVGLYALDVLGMIGCIISIICLLITLVTYLSMKKLRSKQPQRILINLCFALLGLYLVFVIGIDRRYPTAGCVVVGFLIHFFLLSSMSWMLVEAINMYLLFVKVLNANVSQFLLKAALFAYGLPLLVCIVTVAVDSSLYLGDGNYCFVKPGPALYYGVLLIVALLLAANFIIFGIVMQRLSCRKSVAAHKTTQASRGEMWRRVQNAVAISVLLGLTWLFGFLAIGGARLVFNILFLVLNSLQGFFVFLMFCVRQKEVREQWVRWMHCHFAEIKPGQRRSDDFVKAKYTKTGSQGGRTSLATSSSQGIQMSSGATVSTTT</sequence>
<feature type="region of interest" description="Disordered" evidence="7">
    <location>
        <begin position="1506"/>
        <end position="1537"/>
    </location>
</feature>
<evidence type="ECO:0000259" key="9">
    <source>
        <dbReference type="PROSITE" id="PS50221"/>
    </source>
</evidence>
<evidence type="ECO:0000313" key="12">
    <source>
        <dbReference type="EnsemblMetazoa" id="XP_030855960"/>
    </source>
</evidence>
<dbReference type="InterPro" id="IPR013783">
    <property type="entry name" value="Ig-like_fold"/>
</dbReference>
<evidence type="ECO:0000259" key="10">
    <source>
        <dbReference type="PROSITE" id="PS50261"/>
    </source>
</evidence>
<comment type="subcellular location">
    <subcellularLocation>
        <location evidence="1">Membrane</location>
        <topology evidence="1">Multi-pass membrane protein</topology>
    </subcellularLocation>
</comment>
<dbReference type="Gene3D" id="1.20.1070.10">
    <property type="entry name" value="Rhodopsin 7-helix transmembrane proteins"/>
    <property type="match status" value="1"/>
</dbReference>
<dbReference type="PROSITE" id="PS50261">
    <property type="entry name" value="G_PROTEIN_RECEP_F2_4"/>
    <property type="match status" value="1"/>
</dbReference>
<feature type="domain" description="Ig-like" evidence="11">
    <location>
        <begin position="317"/>
        <end position="400"/>
    </location>
</feature>
<dbReference type="InterPro" id="IPR046338">
    <property type="entry name" value="GAIN_dom_sf"/>
</dbReference>
<dbReference type="Gene3D" id="2.60.220.50">
    <property type="match status" value="1"/>
</dbReference>
<dbReference type="Gene3D" id="2.60.40.10">
    <property type="entry name" value="Immunoglobulins"/>
    <property type="match status" value="1"/>
</dbReference>
<dbReference type="InterPro" id="IPR017981">
    <property type="entry name" value="GPCR_2-like_7TM"/>
</dbReference>
<dbReference type="InterPro" id="IPR000832">
    <property type="entry name" value="GPCR_2_secretin-like"/>
</dbReference>
<feature type="transmembrane region" description="Helical" evidence="8">
    <location>
        <begin position="1330"/>
        <end position="1352"/>
    </location>
</feature>
<feature type="transmembrane region" description="Helical" evidence="8">
    <location>
        <begin position="1448"/>
        <end position="1470"/>
    </location>
</feature>
<evidence type="ECO:0000256" key="4">
    <source>
        <dbReference type="ARBA" id="ARBA00022989"/>
    </source>
</evidence>
<feature type="transmembrane region" description="Helical" evidence="8">
    <location>
        <begin position="1228"/>
        <end position="1250"/>
    </location>
</feature>
<keyword evidence="6" id="KW-1015">Disulfide bond</keyword>
<dbReference type="Pfam" id="PF00002">
    <property type="entry name" value="7tm_2"/>
    <property type="match status" value="1"/>
</dbReference>
<evidence type="ECO:0000256" key="7">
    <source>
        <dbReference type="SAM" id="MobiDB-lite"/>
    </source>
</evidence>
<dbReference type="InterPro" id="IPR000203">
    <property type="entry name" value="GPS"/>
</dbReference>
<keyword evidence="13" id="KW-1185">Reference proteome</keyword>
<comment type="similarity">
    <text evidence="2">Belongs to the G-protein coupled receptor 2 family. Adhesion G-protein coupled receptor (ADGR) subfamily.</text>
</comment>
<reference evidence="13" key="1">
    <citation type="submission" date="2015-02" db="EMBL/GenBank/DDBJ databases">
        <title>Genome sequencing for Strongylocentrotus purpuratus.</title>
        <authorList>
            <person name="Murali S."/>
            <person name="Liu Y."/>
            <person name="Vee V."/>
            <person name="English A."/>
            <person name="Wang M."/>
            <person name="Skinner E."/>
            <person name="Han Y."/>
            <person name="Muzny D.M."/>
            <person name="Worley K.C."/>
            <person name="Gibbs R.A."/>
        </authorList>
    </citation>
    <scope>NUCLEOTIDE SEQUENCE</scope>
</reference>
<dbReference type="GO" id="GO:0016020">
    <property type="term" value="C:membrane"/>
    <property type="evidence" value="ECO:0007669"/>
    <property type="project" value="UniProtKB-SubCell"/>
</dbReference>
<dbReference type="SUPFAM" id="SSF48726">
    <property type="entry name" value="Immunoglobulin"/>
    <property type="match status" value="1"/>
</dbReference>
<dbReference type="PANTHER" id="PTHR47767:SF1">
    <property type="entry name" value="ADHESION G PROTEIN-COUPLED RECEPTOR G7"/>
    <property type="match status" value="1"/>
</dbReference>
<feature type="transmembrane region" description="Helical" evidence="8">
    <location>
        <begin position="1262"/>
        <end position="1281"/>
    </location>
</feature>
<dbReference type="KEGG" id="spu:100893482"/>
<dbReference type="GeneID" id="100893482"/>
<dbReference type="SMART" id="SM00303">
    <property type="entry name" value="GPS"/>
    <property type="match status" value="1"/>
</dbReference>
<dbReference type="PROSITE" id="PS50221">
    <property type="entry name" value="GAIN_B"/>
    <property type="match status" value="1"/>
</dbReference>
<feature type="transmembrane region" description="Helical" evidence="8">
    <location>
        <begin position="1424"/>
        <end position="1442"/>
    </location>
</feature>
<dbReference type="OrthoDB" id="10037534at2759"/>
<keyword evidence="5 8" id="KW-0472">Membrane</keyword>
<name>A0A7M7PS88_STRPU</name>
<evidence type="ECO:0000256" key="8">
    <source>
        <dbReference type="SAM" id="Phobius"/>
    </source>
</evidence>
<evidence type="ECO:0000256" key="3">
    <source>
        <dbReference type="ARBA" id="ARBA00022692"/>
    </source>
</evidence>
<reference evidence="12" key="2">
    <citation type="submission" date="2021-01" db="UniProtKB">
        <authorList>
            <consortium name="EnsemblMetazoa"/>
        </authorList>
    </citation>
    <scope>IDENTIFICATION</scope>
</reference>
<evidence type="ECO:0000256" key="5">
    <source>
        <dbReference type="ARBA" id="ARBA00023136"/>
    </source>
</evidence>
<evidence type="ECO:0000256" key="6">
    <source>
        <dbReference type="ARBA" id="ARBA00023157"/>
    </source>
</evidence>
<evidence type="ECO:0000259" key="11">
    <source>
        <dbReference type="PROSITE" id="PS50835"/>
    </source>
</evidence>
<feature type="transmembrane region" description="Helical" evidence="8">
    <location>
        <begin position="1293"/>
        <end position="1318"/>
    </location>
</feature>
<keyword evidence="3 8" id="KW-0812">Transmembrane</keyword>
<organism evidence="12 13">
    <name type="scientific">Strongylocentrotus purpuratus</name>
    <name type="common">Purple sea urchin</name>
    <dbReference type="NCBI Taxonomy" id="7668"/>
    <lineage>
        <taxon>Eukaryota</taxon>
        <taxon>Metazoa</taxon>
        <taxon>Echinodermata</taxon>
        <taxon>Eleutherozoa</taxon>
        <taxon>Echinozoa</taxon>
        <taxon>Echinoidea</taxon>
        <taxon>Euechinoidea</taxon>
        <taxon>Echinacea</taxon>
        <taxon>Camarodonta</taxon>
        <taxon>Echinidea</taxon>
        <taxon>Strongylocentrotidae</taxon>
        <taxon>Strongylocentrotus</taxon>
    </lineage>
</organism>
<evidence type="ECO:0000313" key="13">
    <source>
        <dbReference type="Proteomes" id="UP000007110"/>
    </source>
</evidence>
<dbReference type="OMA" id="NDWIVAR"/>
<dbReference type="CDD" id="cd15040">
    <property type="entry name" value="7tmB2_Adhesion"/>
    <property type="match status" value="1"/>
</dbReference>
<evidence type="ECO:0000256" key="2">
    <source>
        <dbReference type="ARBA" id="ARBA00007343"/>
    </source>
</evidence>
<dbReference type="CDD" id="cd10442">
    <property type="entry name" value="GIY-YIG_PLEs"/>
    <property type="match status" value="1"/>
</dbReference>
<accession>A0A7M7PS88</accession>
<dbReference type="SUPFAM" id="SSF81321">
    <property type="entry name" value="Family A G protein-coupled receptor-like"/>
    <property type="match status" value="1"/>
</dbReference>
<evidence type="ECO:0000256" key="1">
    <source>
        <dbReference type="ARBA" id="ARBA00004141"/>
    </source>
</evidence>
<dbReference type="GO" id="GO:0007166">
    <property type="term" value="P:cell surface receptor signaling pathway"/>
    <property type="evidence" value="ECO:0007669"/>
    <property type="project" value="InterPro"/>
</dbReference>
<dbReference type="InterPro" id="IPR007110">
    <property type="entry name" value="Ig-like_dom"/>
</dbReference>
<dbReference type="PANTHER" id="PTHR47767">
    <property type="entry name" value="ADHESION G PROTEIN-COUPLED RECEPTOR G7"/>
    <property type="match status" value="1"/>
</dbReference>
<dbReference type="SMART" id="SM00409">
    <property type="entry name" value="IG"/>
    <property type="match status" value="2"/>
</dbReference>
<dbReference type="RefSeq" id="XP_030855960.1">
    <property type="nucleotide sequence ID" value="XM_031000100.1"/>
</dbReference>
<dbReference type="GO" id="GO:0004930">
    <property type="term" value="F:G protein-coupled receptor activity"/>
    <property type="evidence" value="ECO:0007669"/>
    <property type="project" value="InterPro"/>
</dbReference>
<feature type="domain" description="GAIN-B" evidence="9">
    <location>
        <begin position="1040"/>
        <end position="1221"/>
    </location>
</feature>
<dbReference type="InterPro" id="IPR036179">
    <property type="entry name" value="Ig-like_dom_sf"/>
</dbReference>
<protein>
    <submittedName>
        <fullName evidence="12">Uncharacterized protein</fullName>
    </submittedName>
</protein>
<dbReference type="Pfam" id="PF01825">
    <property type="entry name" value="GPS"/>
    <property type="match status" value="1"/>
</dbReference>
<feature type="domain" description="G-protein coupled receptors family 2 profile 2" evidence="10">
    <location>
        <begin position="1226"/>
        <end position="1472"/>
    </location>
</feature>
<dbReference type="PRINTS" id="PR00249">
    <property type="entry name" value="GPCRSECRETIN"/>
</dbReference>
<dbReference type="InterPro" id="IPR053066">
    <property type="entry name" value="ADGR_G7"/>
</dbReference>
<dbReference type="InParanoid" id="A0A7M7PS88"/>
<proteinExistence type="inferred from homology"/>
<feature type="transmembrane region" description="Helical" evidence="8">
    <location>
        <begin position="1372"/>
        <end position="1394"/>
    </location>
</feature>
<feature type="compositionally biased region" description="Polar residues" evidence="7">
    <location>
        <begin position="1507"/>
        <end position="1537"/>
    </location>
</feature>
<keyword evidence="4 8" id="KW-1133">Transmembrane helix</keyword>
<dbReference type="PROSITE" id="PS50835">
    <property type="entry name" value="IG_LIKE"/>
    <property type="match status" value="1"/>
</dbReference>
<dbReference type="InterPro" id="IPR003599">
    <property type="entry name" value="Ig_sub"/>
</dbReference>
<dbReference type="InterPro" id="IPR057244">
    <property type="entry name" value="GAIN_B"/>
</dbReference>
<dbReference type="Proteomes" id="UP000007110">
    <property type="component" value="Unassembled WGS sequence"/>
</dbReference>
<dbReference type="EnsemblMetazoa" id="XM_031000100">
    <property type="protein sequence ID" value="XP_030855960"/>
    <property type="gene ID" value="LOC100893482"/>
</dbReference>